<dbReference type="Pfam" id="PF02585">
    <property type="entry name" value="PIG-L"/>
    <property type="match status" value="1"/>
</dbReference>
<protein>
    <submittedName>
        <fullName evidence="1">LmbE family protein</fullName>
    </submittedName>
</protein>
<dbReference type="EMBL" id="ABOX02000017">
    <property type="protein sequence ID" value="EEF60380.1"/>
    <property type="molecule type" value="Genomic_DNA"/>
</dbReference>
<dbReference type="SUPFAM" id="SSF102588">
    <property type="entry name" value="LmbE-like"/>
    <property type="match status" value="1"/>
</dbReference>
<dbReference type="STRING" id="320771.Cflav_PD3350"/>
<dbReference type="InterPro" id="IPR024078">
    <property type="entry name" value="LmbE-like_dom_sf"/>
</dbReference>
<dbReference type="AlphaFoldDB" id="B9XIB9"/>
<dbReference type="InterPro" id="IPR003737">
    <property type="entry name" value="GlcNAc_PI_deacetylase-related"/>
</dbReference>
<accession>B9XIB9</accession>
<proteinExistence type="predicted"/>
<name>B9XIB9_PEDPL</name>
<organism evidence="1 2">
    <name type="scientific">Pedosphaera parvula (strain Ellin514)</name>
    <dbReference type="NCBI Taxonomy" id="320771"/>
    <lineage>
        <taxon>Bacteria</taxon>
        <taxon>Pseudomonadati</taxon>
        <taxon>Verrucomicrobiota</taxon>
        <taxon>Pedosphaerae</taxon>
        <taxon>Pedosphaerales</taxon>
        <taxon>Pedosphaeraceae</taxon>
        <taxon>Pedosphaera</taxon>
    </lineage>
</organism>
<sequence length="288" mass="32454">MPDMNPYLNFVSEFARFLKEGKSYPLGGFPVAPQPKLAENAPKALIFSPHPDDECIIGGLALRLMREGGIKVINVAVTQGSKKERQAERYKELEEACHYLGFGLIQTVPNGLEKVTVQTREKDPGHWEKSVRVVANILATNKPRVIFVPHDRDWNGTHIGVHHLVMDALKTLPMEFECYFVETEFWGAMDTPNLMVESSVKDVADLVTATSFHVGEVRRNPYHLLLPAWLQDNVRRGGELVGGQGEAAPEFTFATLYRLRKWSQGHLVKLYDGGKQISSNRNPMELFQ</sequence>
<evidence type="ECO:0000313" key="2">
    <source>
        <dbReference type="Proteomes" id="UP000003688"/>
    </source>
</evidence>
<dbReference type="Proteomes" id="UP000003688">
    <property type="component" value="Unassembled WGS sequence"/>
</dbReference>
<reference evidence="1 2" key="1">
    <citation type="journal article" date="2011" name="J. Bacteriol.">
        <title>Genome sequence of 'Pedosphaera parvula' Ellin514, an aerobic Verrucomicrobial isolate from pasture soil.</title>
        <authorList>
            <person name="Kant R."/>
            <person name="van Passel M.W."/>
            <person name="Sangwan P."/>
            <person name="Palva A."/>
            <person name="Lucas S."/>
            <person name="Copeland A."/>
            <person name="Lapidus A."/>
            <person name="Glavina Del Rio T."/>
            <person name="Dalin E."/>
            <person name="Tice H."/>
            <person name="Bruce D."/>
            <person name="Goodwin L."/>
            <person name="Pitluck S."/>
            <person name="Chertkov O."/>
            <person name="Larimer F.W."/>
            <person name="Land M.L."/>
            <person name="Hauser L."/>
            <person name="Brettin T.S."/>
            <person name="Detter J.C."/>
            <person name="Han S."/>
            <person name="de Vos W.M."/>
            <person name="Janssen P.H."/>
            <person name="Smidt H."/>
        </authorList>
    </citation>
    <scope>NUCLEOTIDE SEQUENCE [LARGE SCALE GENOMIC DNA]</scope>
    <source>
        <strain evidence="1 2">Ellin514</strain>
    </source>
</reference>
<dbReference type="Gene3D" id="3.40.50.10320">
    <property type="entry name" value="LmbE-like"/>
    <property type="match status" value="1"/>
</dbReference>
<evidence type="ECO:0000313" key="1">
    <source>
        <dbReference type="EMBL" id="EEF60380.1"/>
    </source>
</evidence>
<keyword evidence="2" id="KW-1185">Reference proteome</keyword>
<gene>
    <name evidence="1" type="ORF">Cflav_PD3350</name>
</gene>
<comment type="caution">
    <text evidence="1">The sequence shown here is derived from an EMBL/GenBank/DDBJ whole genome shotgun (WGS) entry which is preliminary data.</text>
</comment>